<feature type="region of interest" description="Disordered" evidence="1">
    <location>
        <begin position="156"/>
        <end position="190"/>
    </location>
</feature>
<dbReference type="Proteomes" id="UP000709336">
    <property type="component" value="Unassembled WGS sequence"/>
</dbReference>
<organism evidence="2 3">
    <name type="scientific">Alteromonas ponticola</name>
    <dbReference type="NCBI Taxonomy" id="2720613"/>
    <lineage>
        <taxon>Bacteria</taxon>
        <taxon>Pseudomonadati</taxon>
        <taxon>Pseudomonadota</taxon>
        <taxon>Gammaproteobacteria</taxon>
        <taxon>Alteromonadales</taxon>
        <taxon>Alteromonadaceae</taxon>
        <taxon>Alteromonas/Salinimonas group</taxon>
        <taxon>Alteromonas</taxon>
    </lineage>
</organism>
<sequence length="190" mass="21791">MKRVALIGLLILALSVVGWFGWLSRDSAYEEVVPVITVMDILHASDLQEGIKQGVLEDDPDQVEYWLEKARDVAKEAKLPESDLAYLNSRQAKEYVKFNAKRTLFNDEFEQRFYTLQGIESLKDKYPEAKDLFANAERLLAKRDQIVMNIASTLSDGAQPGPAEIKKAKSMWMERYQQQTQNEKSDELTQ</sequence>
<comment type="caution">
    <text evidence="2">The sequence shown here is derived from an EMBL/GenBank/DDBJ whole genome shotgun (WGS) entry which is preliminary data.</text>
</comment>
<protein>
    <submittedName>
        <fullName evidence="2">RtcB family protein</fullName>
    </submittedName>
</protein>
<evidence type="ECO:0000256" key="1">
    <source>
        <dbReference type="SAM" id="MobiDB-lite"/>
    </source>
</evidence>
<name>A0ABX1QX16_9ALTE</name>
<evidence type="ECO:0000313" key="3">
    <source>
        <dbReference type="Proteomes" id="UP000709336"/>
    </source>
</evidence>
<gene>
    <name evidence="2" type="ORF">HCJ96_01815</name>
</gene>
<accession>A0ABX1QX16</accession>
<keyword evidence="3" id="KW-1185">Reference proteome</keyword>
<dbReference type="EMBL" id="JAATNW010000001">
    <property type="protein sequence ID" value="NMH58760.1"/>
    <property type="molecule type" value="Genomic_DNA"/>
</dbReference>
<proteinExistence type="predicted"/>
<dbReference type="RefSeq" id="WP_169209312.1">
    <property type="nucleotide sequence ID" value="NZ_JAATNW010000001.1"/>
</dbReference>
<evidence type="ECO:0000313" key="2">
    <source>
        <dbReference type="EMBL" id="NMH58760.1"/>
    </source>
</evidence>
<reference evidence="2 3" key="1">
    <citation type="submission" date="2020-03" db="EMBL/GenBank/DDBJ databases">
        <title>Alteromonas ponticola sp. nov., isolated from seawater.</title>
        <authorList>
            <person name="Yoon J.-H."/>
            <person name="Kim Y.-O."/>
        </authorList>
    </citation>
    <scope>NUCLEOTIDE SEQUENCE [LARGE SCALE GENOMIC DNA]</scope>
    <source>
        <strain evidence="2 3">MYP5</strain>
    </source>
</reference>